<evidence type="ECO:0000313" key="1">
    <source>
        <dbReference type="EMBL" id="MBW92731.1"/>
    </source>
</evidence>
<dbReference type="EMBL" id="GGEC01012248">
    <property type="protein sequence ID" value="MBW92731.1"/>
    <property type="molecule type" value="Transcribed_RNA"/>
</dbReference>
<sequence>MCYLVQLFENTFSFLRVRAIGFGEDDDLM</sequence>
<name>A0A2P2JGY8_RHIMU</name>
<reference evidence="1" key="1">
    <citation type="submission" date="2018-02" db="EMBL/GenBank/DDBJ databases">
        <title>Rhizophora mucronata_Transcriptome.</title>
        <authorList>
            <person name="Meera S.P."/>
            <person name="Sreeshan A."/>
            <person name="Augustine A."/>
        </authorList>
    </citation>
    <scope>NUCLEOTIDE SEQUENCE</scope>
    <source>
        <tissue evidence="1">Leaf</tissue>
    </source>
</reference>
<accession>A0A2P2JGY8</accession>
<proteinExistence type="predicted"/>
<protein>
    <submittedName>
        <fullName evidence="1">Uncharacterized protein</fullName>
    </submittedName>
</protein>
<organism evidence="1">
    <name type="scientific">Rhizophora mucronata</name>
    <name type="common">Asiatic mangrove</name>
    <dbReference type="NCBI Taxonomy" id="61149"/>
    <lineage>
        <taxon>Eukaryota</taxon>
        <taxon>Viridiplantae</taxon>
        <taxon>Streptophyta</taxon>
        <taxon>Embryophyta</taxon>
        <taxon>Tracheophyta</taxon>
        <taxon>Spermatophyta</taxon>
        <taxon>Magnoliopsida</taxon>
        <taxon>eudicotyledons</taxon>
        <taxon>Gunneridae</taxon>
        <taxon>Pentapetalae</taxon>
        <taxon>rosids</taxon>
        <taxon>fabids</taxon>
        <taxon>Malpighiales</taxon>
        <taxon>Rhizophoraceae</taxon>
        <taxon>Rhizophora</taxon>
    </lineage>
</organism>
<dbReference type="AlphaFoldDB" id="A0A2P2JGY8"/>